<comment type="caution">
    <text evidence="2">The sequence shown here is derived from an EMBL/GenBank/DDBJ whole genome shotgun (WGS) entry which is preliminary data.</text>
</comment>
<feature type="compositionally biased region" description="Low complexity" evidence="1">
    <location>
        <begin position="99"/>
        <end position="117"/>
    </location>
</feature>
<accession>A0A7J7R0N7</accession>
<dbReference type="Proteomes" id="UP000585614">
    <property type="component" value="Unassembled WGS sequence"/>
</dbReference>
<dbReference type="AlphaFoldDB" id="A0A7J7R0N7"/>
<proteinExistence type="predicted"/>
<organism evidence="2 3">
    <name type="scientific">Rhinolophus ferrumequinum</name>
    <name type="common">Greater horseshoe bat</name>
    <dbReference type="NCBI Taxonomy" id="59479"/>
    <lineage>
        <taxon>Eukaryota</taxon>
        <taxon>Metazoa</taxon>
        <taxon>Chordata</taxon>
        <taxon>Craniata</taxon>
        <taxon>Vertebrata</taxon>
        <taxon>Euteleostomi</taxon>
        <taxon>Mammalia</taxon>
        <taxon>Eutheria</taxon>
        <taxon>Laurasiatheria</taxon>
        <taxon>Chiroptera</taxon>
        <taxon>Yinpterochiroptera</taxon>
        <taxon>Rhinolophoidea</taxon>
        <taxon>Rhinolophidae</taxon>
        <taxon>Rhinolophinae</taxon>
        <taxon>Rhinolophus</taxon>
    </lineage>
</organism>
<evidence type="ECO:0000313" key="2">
    <source>
        <dbReference type="EMBL" id="KAF6269724.1"/>
    </source>
</evidence>
<sequence>MGLGMGVEGGLSCLLSGNKVEQLPTPRHKEMICVFFPHQRTLVLPWAPVPDCGVSFCMAGHRPWIEWGYLPHPRHHVVLCGVDSPKVRLLGPRGTKKISPQVTTTPVPVKPRTPSTSGLPPVSHSQAHLPNLPAPWCFQALELPKLLLKKKERKCVLRSMTFTDVK</sequence>
<reference evidence="2 3" key="1">
    <citation type="journal article" date="2020" name="Nature">
        <title>Six reference-quality genomes reveal evolution of bat adaptations.</title>
        <authorList>
            <person name="Jebb D."/>
            <person name="Huang Z."/>
            <person name="Pippel M."/>
            <person name="Hughes G.M."/>
            <person name="Lavrichenko K."/>
            <person name="Devanna P."/>
            <person name="Winkler S."/>
            <person name="Jermiin L.S."/>
            <person name="Skirmuntt E.C."/>
            <person name="Katzourakis A."/>
            <person name="Burkitt-Gray L."/>
            <person name="Ray D.A."/>
            <person name="Sullivan K.A.M."/>
            <person name="Roscito J.G."/>
            <person name="Kirilenko B.M."/>
            <person name="Davalos L.M."/>
            <person name="Corthals A.P."/>
            <person name="Power M.L."/>
            <person name="Jones G."/>
            <person name="Ransome R.D."/>
            <person name="Dechmann D.K.N."/>
            <person name="Locatelli A.G."/>
            <person name="Puechmaille S.J."/>
            <person name="Fedrigo O."/>
            <person name="Jarvis E.D."/>
            <person name="Hiller M."/>
            <person name="Vernes S.C."/>
            <person name="Myers E.W."/>
            <person name="Teeling E.C."/>
        </authorList>
    </citation>
    <scope>NUCLEOTIDE SEQUENCE [LARGE SCALE GENOMIC DNA]</scope>
    <source>
        <strain evidence="2">MRhiFer1</strain>
        <tissue evidence="2">Lung</tissue>
    </source>
</reference>
<gene>
    <name evidence="2" type="ORF">mRhiFer1_009699</name>
</gene>
<evidence type="ECO:0000256" key="1">
    <source>
        <dbReference type="SAM" id="MobiDB-lite"/>
    </source>
</evidence>
<evidence type="ECO:0000313" key="3">
    <source>
        <dbReference type="Proteomes" id="UP000585614"/>
    </source>
</evidence>
<protein>
    <submittedName>
        <fullName evidence="2">Uncharacterized protein</fullName>
    </submittedName>
</protein>
<feature type="region of interest" description="Disordered" evidence="1">
    <location>
        <begin position="91"/>
        <end position="124"/>
    </location>
</feature>
<name>A0A7J7R0N7_RHIFE</name>
<dbReference type="EMBL" id="JACAGC010000035">
    <property type="protein sequence ID" value="KAF6269724.1"/>
    <property type="molecule type" value="Genomic_DNA"/>
</dbReference>